<feature type="region of interest" description="Disordered" evidence="1">
    <location>
        <begin position="304"/>
        <end position="334"/>
    </location>
</feature>
<proteinExistence type="predicted"/>
<sequence>MYFSPDVLNFSDYYPFGQLVPNRHGSSNSYRYGFQGQEMDNEIKGEGNSLNYEFRMHDPRVGRFFATDPLTKKYPFYSPYAFSGNRVIDMIELEGLEPTDDMQMQARIDAKKLISGEITTSQHIENQKREAVGVLLGGAILVDIFVTKGWISKTLAGGGLLESINETERGYEARANGNEVEAQRRFDNAGEATKLAIFEGIGWAAANGVGKLVAIASKLNRGGSKLVSSAMLEKYPSSATFGNPNETFMSSAKDIDALLAKGLSREKIAVELGIEDPLFLKGDLIRIDIDIKLSKELNIRNPTGNEVGANSKYIPGAGKTPGGQSEKVVDGIPKNSARVSVKKLKN</sequence>
<name>A0A553BUA6_9FLAO</name>
<keyword evidence="4" id="KW-1185">Reference proteome</keyword>
<accession>A0A553BUA6</accession>
<dbReference type="EMBL" id="VJZL01000005">
    <property type="protein sequence ID" value="TRX11832.1"/>
    <property type="molecule type" value="Genomic_DNA"/>
</dbReference>
<dbReference type="InterPro" id="IPR022385">
    <property type="entry name" value="Rhs_assc_core"/>
</dbReference>
<dbReference type="InterPro" id="IPR050708">
    <property type="entry name" value="T6SS_VgrG/RHS"/>
</dbReference>
<evidence type="ECO:0000313" key="5">
    <source>
        <dbReference type="Proteomes" id="UP000318669"/>
    </source>
</evidence>
<gene>
    <name evidence="3" type="ORF">FNW11_04465</name>
    <name evidence="2" type="ORF">FNW12_05430</name>
</gene>
<dbReference type="Gene3D" id="2.180.10.10">
    <property type="entry name" value="RHS repeat-associated core"/>
    <property type="match status" value="1"/>
</dbReference>
<dbReference type="Proteomes" id="UP000318669">
    <property type="component" value="Unassembled WGS sequence"/>
</dbReference>
<comment type="caution">
    <text evidence="3">The sequence shown here is derived from an EMBL/GenBank/DDBJ whole genome shotgun (WGS) entry which is preliminary data.</text>
</comment>
<evidence type="ECO:0000313" key="3">
    <source>
        <dbReference type="EMBL" id="TRX11832.1"/>
    </source>
</evidence>
<protein>
    <recommendedName>
        <fullName evidence="6">RHS repeat-associated core domain-containing protein</fullName>
    </recommendedName>
</protein>
<dbReference type="OrthoDB" id="2972467at2"/>
<dbReference type="PANTHER" id="PTHR32305:SF15">
    <property type="entry name" value="PROTEIN RHSA-RELATED"/>
    <property type="match status" value="1"/>
</dbReference>
<dbReference type="RefSeq" id="WP_143386889.1">
    <property type="nucleotide sequence ID" value="NZ_VJZL01000005.1"/>
</dbReference>
<evidence type="ECO:0000313" key="4">
    <source>
        <dbReference type="Proteomes" id="UP000318528"/>
    </source>
</evidence>
<organism evidence="3 5">
    <name type="scientific">Flavobacterium gawalongense</name>
    <dbReference type="NCBI Taxonomy" id="2594432"/>
    <lineage>
        <taxon>Bacteria</taxon>
        <taxon>Pseudomonadati</taxon>
        <taxon>Bacteroidota</taxon>
        <taxon>Flavobacteriia</taxon>
        <taxon>Flavobacteriales</taxon>
        <taxon>Flavobacteriaceae</taxon>
        <taxon>Flavobacterium</taxon>
    </lineage>
</organism>
<evidence type="ECO:0000313" key="2">
    <source>
        <dbReference type="EMBL" id="TRX07703.1"/>
    </source>
</evidence>
<dbReference type="NCBIfam" id="TIGR03696">
    <property type="entry name" value="Rhs_assc_core"/>
    <property type="match status" value="1"/>
</dbReference>
<dbReference type="Proteomes" id="UP000318528">
    <property type="component" value="Unassembled WGS sequence"/>
</dbReference>
<dbReference type="PANTHER" id="PTHR32305">
    <property type="match status" value="1"/>
</dbReference>
<evidence type="ECO:0000256" key="1">
    <source>
        <dbReference type="SAM" id="MobiDB-lite"/>
    </source>
</evidence>
<dbReference type="AlphaFoldDB" id="A0A553BUA6"/>
<dbReference type="EMBL" id="VJZN01000007">
    <property type="protein sequence ID" value="TRX07703.1"/>
    <property type="molecule type" value="Genomic_DNA"/>
</dbReference>
<evidence type="ECO:0008006" key="6">
    <source>
        <dbReference type="Google" id="ProtNLM"/>
    </source>
</evidence>
<reference evidence="4 5" key="1">
    <citation type="submission" date="2019-07" db="EMBL/GenBank/DDBJ databases">
        <title>Novel species of Flavobacterium.</title>
        <authorList>
            <person name="Liu Q."/>
            <person name="Xin Y.-H."/>
        </authorList>
    </citation>
    <scope>NUCLEOTIDE SEQUENCE [LARGE SCALE GENOMIC DNA]</scope>
    <source>
        <strain evidence="2 4">GSP39</strain>
        <strain evidence="3 5">GSR22</strain>
    </source>
</reference>